<feature type="transmembrane region" description="Helical" evidence="9">
    <location>
        <begin position="292"/>
        <end position="315"/>
    </location>
</feature>
<keyword evidence="5" id="KW-0762">Sugar transport</keyword>
<protein>
    <submittedName>
        <fullName evidence="11">Sugar efflux transporter SetB</fullName>
    </submittedName>
</protein>
<dbReference type="Pfam" id="PF07690">
    <property type="entry name" value="MFS_1"/>
    <property type="match status" value="1"/>
</dbReference>
<keyword evidence="3" id="KW-0813">Transport</keyword>
<keyword evidence="8 9" id="KW-0472">Membrane</keyword>
<feature type="transmembrane region" description="Helical" evidence="9">
    <location>
        <begin position="350"/>
        <end position="371"/>
    </location>
</feature>
<dbReference type="EMBL" id="BOML01000082">
    <property type="protein sequence ID" value="GIE07482.1"/>
    <property type="molecule type" value="Genomic_DNA"/>
</dbReference>
<dbReference type="SUPFAM" id="SSF103473">
    <property type="entry name" value="MFS general substrate transporter"/>
    <property type="match status" value="1"/>
</dbReference>
<proteinExistence type="inferred from homology"/>
<keyword evidence="6 9" id="KW-0812">Transmembrane</keyword>
<reference evidence="11 12" key="1">
    <citation type="submission" date="2021-01" db="EMBL/GenBank/DDBJ databases">
        <title>Whole genome shotgun sequence of Actinoplanes durhamensis NBRC 14914.</title>
        <authorList>
            <person name="Komaki H."/>
            <person name="Tamura T."/>
        </authorList>
    </citation>
    <scope>NUCLEOTIDE SEQUENCE [LARGE SCALE GENOMIC DNA]</scope>
    <source>
        <strain evidence="11 12">NBRC 14914</strain>
    </source>
</reference>
<evidence type="ECO:0000256" key="3">
    <source>
        <dbReference type="ARBA" id="ARBA00022448"/>
    </source>
</evidence>
<dbReference type="InterPro" id="IPR011701">
    <property type="entry name" value="MFS"/>
</dbReference>
<evidence type="ECO:0000256" key="9">
    <source>
        <dbReference type="SAM" id="Phobius"/>
    </source>
</evidence>
<dbReference type="CDD" id="cd17471">
    <property type="entry name" value="MFS_Set"/>
    <property type="match status" value="1"/>
</dbReference>
<evidence type="ECO:0000313" key="12">
    <source>
        <dbReference type="Proteomes" id="UP000637628"/>
    </source>
</evidence>
<comment type="caution">
    <text evidence="11">The sequence shown here is derived from an EMBL/GenBank/DDBJ whole genome shotgun (WGS) entry which is preliminary data.</text>
</comment>
<gene>
    <name evidence="11" type="primary">setA</name>
    <name evidence="11" type="ORF">Adu01nite_88320</name>
</gene>
<dbReference type="PANTHER" id="PTHR23535">
    <property type="entry name" value="SUGAR EFFLUX TRANSPORTER A-RELATED"/>
    <property type="match status" value="1"/>
</dbReference>
<dbReference type="Proteomes" id="UP000637628">
    <property type="component" value="Unassembled WGS sequence"/>
</dbReference>
<evidence type="ECO:0000256" key="1">
    <source>
        <dbReference type="ARBA" id="ARBA00004651"/>
    </source>
</evidence>
<evidence type="ECO:0000256" key="4">
    <source>
        <dbReference type="ARBA" id="ARBA00022475"/>
    </source>
</evidence>
<feature type="transmembrane region" description="Helical" evidence="9">
    <location>
        <begin position="56"/>
        <end position="77"/>
    </location>
</feature>
<evidence type="ECO:0000256" key="2">
    <source>
        <dbReference type="ARBA" id="ARBA00006523"/>
    </source>
</evidence>
<feature type="transmembrane region" description="Helical" evidence="9">
    <location>
        <begin position="321"/>
        <end position="338"/>
    </location>
</feature>
<comment type="subcellular location">
    <subcellularLocation>
        <location evidence="1">Cell membrane</location>
        <topology evidence="1">Multi-pass membrane protein</topology>
    </subcellularLocation>
</comment>
<evidence type="ECO:0000256" key="5">
    <source>
        <dbReference type="ARBA" id="ARBA00022597"/>
    </source>
</evidence>
<comment type="similarity">
    <text evidence="2">Belongs to the major facilitator superfamily. Set transporter family.</text>
</comment>
<evidence type="ECO:0000256" key="7">
    <source>
        <dbReference type="ARBA" id="ARBA00022989"/>
    </source>
</evidence>
<feature type="transmembrane region" description="Helical" evidence="9">
    <location>
        <begin position="21"/>
        <end position="44"/>
    </location>
</feature>
<feature type="transmembrane region" description="Helical" evidence="9">
    <location>
        <begin position="147"/>
        <end position="174"/>
    </location>
</feature>
<feature type="transmembrane region" description="Helical" evidence="9">
    <location>
        <begin position="180"/>
        <end position="200"/>
    </location>
</feature>
<evidence type="ECO:0000256" key="6">
    <source>
        <dbReference type="ARBA" id="ARBA00022692"/>
    </source>
</evidence>
<accession>A0ABQ3ZCC9</accession>
<keyword evidence="4" id="KW-1003">Cell membrane</keyword>
<evidence type="ECO:0000313" key="11">
    <source>
        <dbReference type="EMBL" id="GIE07482.1"/>
    </source>
</evidence>
<feature type="domain" description="Major facilitator superfamily (MFS) profile" evidence="10">
    <location>
        <begin position="21"/>
        <end position="399"/>
    </location>
</feature>
<dbReference type="InterPro" id="IPR036259">
    <property type="entry name" value="MFS_trans_sf"/>
</dbReference>
<dbReference type="PANTHER" id="PTHR23535:SF2">
    <property type="entry name" value="SUGAR EFFLUX TRANSPORTER A-RELATED"/>
    <property type="match status" value="1"/>
</dbReference>
<keyword evidence="7 9" id="KW-1133">Transmembrane helix</keyword>
<keyword evidence="12" id="KW-1185">Reference proteome</keyword>
<sequence length="423" mass="44272">MSRDSRAVAWWNVAVPPLLRRLLPLALIFIVVGLATSFVGPYLALFLADGLHASPLATTAFLAVAPISGVVISWLIGRASDRWPIRRQLLIGAALAGAAGTALTALFQNYWAVLAVTVSLTAIAGALFPQSFAYARQLLQQREPGRAAFGISALRTLFSAAWVGGPPLAAVVLAAHGFGWTYGLAAALYLLGALMIVIWLPRVPQPVVGTAEVETHAGPTVRPITLFLIIASFTAVTTASTLNVQAMSLFVSDDLGGSIRQAGLVLGVCAALEIPLMLALGALATRIPIRRLILIGMACAVLYHAIVVVTTSVWVLVAAQALQATVIATVGALSISYVQDMMPDHPGRATTMVTNTFPVSQILAAPLFGLAQHFGFRLAYGMNLGLAVLGLILLIASGRVKPVEAAPEPAADQFSGAEPAYHP</sequence>
<organism evidence="11 12">
    <name type="scientific">Paractinoplanes durhamensis</name>
    <dbReference type="NCBI Taxonomy" id="113563"/>
    <lineage>
        <taxon>Bacteria</taxon>
        <taxon>Bacillati</taxon>
        <taxon>Actinomycetota</taxon>
        <taxon>Actinomycetes</taxon>
        <taxon>Micromonosporales</taxon>
        <taxon>Micromonosporaceae</taxon>
        <taxon>Paractinoplanes</taxon>
    </lineage>
</organism>
<feature type="transmembrane region" description="Helical" evidence="9">
    <location>
        <begin position="377"/>
        <end position="396"/>
    </location>
</feature>
<evidence type="ECO:0000259" key="10">
    <source>
        <dbReference type="PROSITE" id="PS50850"/>
    </source>
</evidence>
<feature type="transmembrane region" description="Helical" evidence="9">
    <location>
        <begin position="262"/>
        <end position="285"/>
    </location>
</feature>
<dbReference type="InterPro" id="IPR020846">
    <property type="entry name" value="MFS_dom"/>
</dbReference>
<feature type="transmembrane region" description="Helical" evidence="9">
    <location>
        <begin position="221"/>
        <end position="242"/>
    </location>
</feature>
<name>A0ABQ3ZCC9_9ACTN</name>
<feature type="transmembrane region" description="Helical" evidence="9">
    <location>
        <begin position="89"/>
        <end position="107"/>
    </location>
</feature>
<feature type="transmembrane region" description="Helical" evidence="9">
    <location>
        <begin position="113"/>
        <end position="135"/>
    </location>
</feature>
<dbReference type="PROSITE" id="PS50850">
    <property type="entry name" value="MFS"/>
    <property type="match status" value="1"/>
</dbReference>
<evidence type="ECO:0000256" key="8">
    <source>
        <dbReference type="ARBA" id="ARBA00023136"/>
    </source>
</evidence>
<dbReference type="Gene3D" id="1.20.1250.20">
    <property type="entry name" value="MFS general substrate transporter like domains"/>
    <property type="match status" value="2"/>
</dbReference>